<dbReference type="SUPFAM" id="SSF57903">
    <property type="entry name" value="FYVE/PHD zinc finger"/>
    <property type="match status" value="1"/>
</dbReference>
<dbReference type="Pfam" id="PF01363">
    <property type="entry name" value="FYVE"/>
    <property type="match status" value="1"/>
</dbReference>
<accession>A0A8H7RMN0</accession>
<comment type="caution">
    <text evidence="7">The sequence shown here is derived from an EMBL/GenBank/DDBJ whole genome shotgun (WGS) entry which is preliminary data.</text>
</comment>
<keyword evidence="2 4" id="KW-0863">Zinc-finger</keyword>
<evidence type="ECO:0000313" key="8">
    <source>
        <dbReference type="Proteomes" id="UP000650833"/>
    </source>
</evidence>
<feature type="domain" description="FYVE-type" evidence="6">
    <location>
        <begin position="218"/>
        <end position="293"/>
    </location>
</feature>
<keyword evidence="1" id="KW-0479">Metal-binding</keyword>
<evidence type="ECO:0000259" key="6">
    <source>
        <dbReference type="PROSITE" id="PS50178"/>
    </source>
</evidence>
<dbReference type="CDD" id="cd15760">
    <property type="entry name" value="FYVE_scVPS27p_like"/>
    <property type="match status" value="1"/>
</dbReference>
<feature type="region of interest" description="Disordered" evidence="5">
    <location>
        <begin position="97"/>
        <end position="208"/>
    </location>
</feature>
<reference evidence="7" key="1">
    <citation type="submission" date="2020-12" db="EMBL/GenBank/DDBJ databases">
        <title>Metabolic potential, ecology and presence of endohyphal bacteria is reflected in genomic diversity of Mucoromycotina.</title>
        <authorList>
            <person name="Muszewska A."/>
            <person name="Okrasinska A."/>
            <person name="Steczkiewicz K."/>
            <person name="Drgas O."/>
            <person name="Orlowska M."/>
            <person name="Perlinska-Lenart U."/>
            <person name="Aleksandrzak-Piekarczyk T."/>
            <person name="Szatraj K."/>
            <person name="Zielenkiewicz U."/>
            <person name="Pilsyk S."/>
            <person name="Malc E."/>
            <person name="Mieczkowski P."/>
            <person name="Kruszewska J.S."/>
            <person name="Biernat P."/>
            <person name="Pawlowska J."/>
        </authorList>
    </citation>
    <scope>NUCLEOTIDE SEQUENCE</scope>
    <source>
        <strain evidence="7">CBS 226.32</strain>
    </source>
</reference>
<dbReference type="OrthoDB" id="10057496at2759"/>
<feature type="region of interest" description="Disordered" evidence="5">
    <location>
        <begin position="1"/>
        <end position="20"/>
    </location>
</feature>
<dbReference type="PROSITE" id="PS50178">
    <property type="entry name" value="ZF_FYVE"/>
    <property type="match status" value="1"/>
</dbReference>
<dbReference type="InterPro" id="IPR000306">
    <property type="entry name" value="Znf_FYVE"/>
</dbReference>
<evidence type="ECO:0000256" key="4">
    <source>
        <dbReference type="PROSITE-ProRule" id="PRU00091"/>
    </source>
</evidence>
<keyword evidence="8" id="KW-1185">Reference proteome</keyword>
<dbReference type="Proteomes" id="UP000650833">
    <property type="component" value="Unassembled WGS sequence"/>
</dbReference>
<sequence length="428" mass="48737">MTDITHHSLQNQIIQEEPSINEQDRDSILEEGDITEAVSNIIHVNRAPSPPQNTCERLYQNRGSDSEEDMTEETLQQYDVDNLATNLNNLSTDITEDPATEEIDTTTYDREQDTVNEEEERQLNIPTIIHEHAEPEQESSDTNLVGPTDSVNSESIPAATTITTYSKRIDNNNNNNNNTISSTNNTSTSSRGRSVSSVSPSSLSSGLLPRSQRVWEMDRQAPECRRCHRRFNFLVRRHHCRRCGQIVCDKCSSNRIRLPVEELIEDPMVSPSQYPFLASQSQRVCDTCYREPIRRSSESHQRRDYRSIRPLAFGSSQMRRTDSNQSLMIDCPVCGSTFLGMQKGEQEEHLQRCLNVGSPPVQSPRYIVYQLSQESTQIDDECPICFEEFKEAKLISFDAIKSIFAHSGAATTKLSAEIVYADYFWHEL</sequence>
<dbReference type="InterPro" id="IPR017455">
    <property type="entry name" value="Znf_FYVE-rel"/>
</dbReference>
<dbReference type="InterPro" id="IPR052113">
    <property type="entry name" value="FYVE-type_Zinc_Finger"/>
</dbReference>
<keyword evidence="3" id="KW-0862">Zinc</keyword>
<dbReference type="SMART" id="SM00064">
    <property type="entry name" value="FYVE"/>
    <property type="match status" value="1"/>
</dbReference>
<dbReference type="Gene3D" id="3.30.40.10">
    <property type="entry name" value="Zinc/RING finger domain, C3HC4 (zinc finger)"/>
    <property type="match status" value="1"/>
</dbReference>
<evidence type="ECO:0000256" key="1">
    <source>
        <dbReference type="ARBA" id="ARBA00022723"/>
    </source>
</evidence>
<protein>
    <recommendedName>
        <fullName evidence="6">FYVE-type domain-containing protein</fullName>
    </recommendedName>
</protein>
<evidence type="ECO:0000256" key="2">
    <source>
        <dbReference type="ARBA" id="ARBA00022771"/>
    </source>
</evidence>
<dbReference type="PANTHER" id="PTHR39490">
    <property type="entry name" value="ARRESTIN DOMAIN-CONTAINING PROTEIN D"/>
    <property type="match status" value="1"/>
</dbReference>
<proteinExistence type="predicted"/>
<evidence type="ECO:0000313" key="7">
    <source>
        <dbReference type="EMBL" id="KAG2213225.1"/>
    </source>
</evidence>
<evidence type="ECO:0000256" key="3">
    <source>
        <dbReference type="ARBA" id="ARBA00022833"/>
    </source>
</evidence>
<evidence type="ECO:0000256" key="5">
    <source>
        <dbReference type="SAM" id="MobiDB-lite"/>
    </source>
</evidence>
<dbReference type="PANTHER" id="PTHR39490:SF8">
    <property type="entry name" value="ZINC FINGER FYVE DOMAIN-CONTAINING PROTEIN 21"/>
    <property type="match status" value="1"/>
</dbReference>
<organism evidence="7 8">
    <name type="scientific">Mucor plumbeus</name>
    <dbReference type="NCBI Taxonomy" id="97098"/>
    <lineage>
        <taxon>Eukaryota</taxon>
        <taxon>Fungi</taxon>
        <taxon>Fungi incertae sedis</taxon>
        <taxon>Mucoromycota</taxon>
        <taxon>Mucoromycotina</taxon>
        <taxon>Mucoromycetes</taxon>
        <taxon>Mucorales</taxon>
        <taxon>Mucorineae</taxon>
        <taxon>Mucoraceae</taxon>
        <taxon>Mucor</taxon>
    </lineage>
</organism>
<gene>
    <name evidence="7" type="ORF">INT46_001586</name>
</gene>
<dbReference type="GO" id="GO:0008270">
    <property type="term" value="F:zinc ion binding"/>
    <property type="evidence" value="ECO:0007669"/>
    <property type="project" value="UniProtKB-KW"/>
</dbReference>
<dbReference type="InterPro" id="IPR011011">
    <property type="entry name" value="Znf_FYVE_PHD"/>
</dbReference>
<feature type="compositionally biased region" description="Polar residues" evidence="5">
    <location>
        <begin position="7"/>
        <end position="20"/>
    </location>
</feature>
<dbReference type="InterPro" id="IPR013083">
    <property type="entry name" value="Znf_RING/FYVE/PHD"/>
</dbReference>
<dbReference type="AlphaFoldDB" id="A0A8H7RMN0"/>
<dbReference type="EMBL" id="JAEPRC010000040">
    <property type="protein sequence ID" value="KAG2213225.1"/>
    <property type="molecule type" value="Genomic_DNA"/>
</dbReference>
<feature type="compositionally biased region" description="Polar residues" evidence="5">
    <location>
        <begin position="140"/>
        <end position="166"/>
    </location>
</feature>
<name>A0A8H7RMN0_9FUNG</name>
<feature type="compositionally biased region" description="Low complexity" evidence="5">
    <location>
        <begin position="171"/>
        <end position="208"/>
    </location>
</feature>